<dbReference type="Pfam" id="PF18071">
    <property type="entry name" value="HMW1C_N"/>
    <property type="match status" value="1"/>
</dbReference>
<evidence type="ECO:0000256" key="3">
    <source>
        <dbReference type="ARBA" id="ARBA00022679"/>
    </source>
</evidence>
<dbReference type="AlphaFoldDB" id="A0A365QIL3"/>
<evidence type="ECO:0000313" key="7">
    <source>
        <dbReference type="Proteomes" id="UP000252458"/>
    </source>
</evidence>
<comment type="pathway">
    <text evidence="1">Protein modification; protein glycosylation.</text>
</comment>
<dbReference type="Pfam" id="PF18254">
    <property type="entry name" value="HMw1_D2"/>
    <property type="match status" value="1"/>
</dbReference>
<accession>A0A365QIL3</accession>
<dbReference type="PANTHER" id="PTHR44835">
    <property type="entry name" value="UDP-N-ACETYLGLUCOSAMINE--PEPTIDE N-ACETYLGLUCOSAMINYLTRANSFERASE SPINDLY-RELATED"/>
    <property type="match status" value="1"/>
</dbReference>
<dbReference type="InterPro" id="IPR041109">
    <property type="entry name" value="HMW1C_N"/>
</dbReference>
<name>A0A365QIL3_9BURK</name>
<dbReference type="GO" id="GO:0016757">
    <property type="term" value="F:glycosyltransferase activity"/>
    <property type="evidence" value="ECO:0007669"/>
    <property type="project" value="UniProtKB-KW"/>
</dbReference>
<proteinExistence type="predicted"/>
<keyword evidence="3" id="KW-0808">Transferase</keyword>
<evidence type="ECO:0000259" key="4">
    <source>
        <dbReference type="Pfam" id="PF18071"/>
    </source>
</evidence>
<dbReference type="InterPro" id="IPR051939">
    <property type="entry name" value="Glycosyltr_41/O-GlcNAc_trsf"/>
</dbReference>
<evidence type="ECO:0000313" key="6">
    <source>
        <dbReference type="EMBL" id="RBB33101.1"/>
    </source>
</evidence>
<dbReference type="EMBL" id="QMFZ01000049">
    <property type="protein sequence ID" value="RBB33101.1"/>
    <property type="molecule type" value="Genomic_DNA"/>
</dbReference>
<protein>
    <submittedName>
        <fullName evidence="6">Peptide transporter</fullName>
    </submittedName>
</protein>
<dbReference type="RefSeq" id="WP_113047691.1">
    <property type="nucleotide sequence ID" value="NZ_QMFZ01000049.1"/>
</dbReference>
<dbReference type="Gene3D" id="3.40.50.11380">
    <property type="match status" value="1"/>
</dbReference>
<comment type="caution">
    <text evidence="6">The sequence shown here is derived from an EMBL/GenBank/DDBJ whole genome shotgun (WGS) entry which is preliminary data.</text>
</comment>
<evidence type="ECO:0000256" key="2">
    <source>
        <dbReference type="ARBA" id="ARBA00022676"/>
    </source>
</evidence>
<dbReference type="PANTHER" id="PTHR44835:SF1">
    <property type="entry name" value="PROTEIN O-GLCNAC TRANSFERASE"/>
    <property type="match status" value="1"/>
</dbReference>
<reference evidence="6 7" key="1">
    <citation type="submission" date="2018-06" db="EMBL/GenBank/DDBJ databases">
        <title>Draft genome sequence of Burkholderia reimsis strain BE51 isolated from a French agricultural soil.</title>
        <authorList>
            <person name="Esmaeel Q."/>
        </authorList>
    </citation>
    <scope>NUCLEOTIDE SEQUENCE [LARGE SCALE GENOMIC DNA]</scope>
    <source>
        <strain evidence="6 7">BE51</strain>
    </source>
</reference>
<keyword evidence="7" id="KW-1185">Reference proteome</keyword>
<feature type="domain" description="HMW1C N-terminal" evidence="4">
    <location>
        <begin position="2"/>
        <end position="142"/>
    </location>
</feature>
<evidence type="ECO:0000259" key="5">
    <source>
        <dbReference type="Pfam" id="PF18254"/>
    </source>
</evidence>
<evidence type="ECO:0000256" key="1">
    <source>
        <dbReference type="ARBA" id="ARBA00004922"/>
    </source>
</evidence>
<gene>
    <name evidence="6" type="ORF">DPV79_36145</name>
</gene>
<feature type="domain" description="HMW1" evidence="5">
    <location>
        <begin position="148"/>
        <end position="232"/>
    </location>
</feature>
<dbReference type="InterPro" id="IPR040542">
    <property type="entry name" value="HMW1_D2"/>
</dbReference>
<organism evidence="6 7">
    <name type="scientific">Burkholderia reimsis</name>
    <dbReference type="NCBI Taxonomy" id="2234132"/>
    <lineage>
        <taxon>Bacteria</taxon>
        <taxon>Pseudomonadati</taxon>
        <taxon>Pseudomonadota</taxon>
        <taxon>Betaproteobacteria</taxon>
        <taxon>Burkholderiales</taxon>
        <taxon>Burkholderiaceae</taxon>
        <taxon>Burkholderia</taxon>
    </lineage>
</organism>
<keyword evidence="2" id="KW-0328">Glycosyltransferase</keyword>
<dbReference type="Proteomes" id="UP000252458">
    <property type="component" value="Unassembled WGS sequence"/>
</dbReference>
<sequence length="625" mass="70756">MKFNLEKFEKLVYRRSYELAGRELLALLNTLDRNYGTFAGNFLGRVQSSSVRDERDEHLLTRLTAALTSLVTDDRFQFSDSGFATTLNLHRWLSAVFAASPFRNADHILRSFGEGEFDVQNLTVNKRNLKKFQLFYFLDSEIPIDMEAIWQYDKKLMAGLAMALLSPRFLGTEVAHQKRNALLKWLPSRLDEVDLGDLPGAILHDVYMHCSYADYSGKHEVKKPINKIIRRKLLEYGLDDLRYAAQTPANGVKPVLMVVLEWFTANHSIYRTHSLTIQGMRDHFYVIGVGYGDKVDETTRQVFDEFIQLSGDGIWSDISQVRDISMIRDVQVLYMPSVGMFPLTMVQSNLRVAPIQIMALGHPATSHSSVMDYVVVEEDYVGDPDCFSEELLILPSDGMPYRPPVGMSAMKPLEKRASNDGAVRIAVAATTMKLNPGFLKACGQIAAGAKFPVEFHFLVGQAIGLVMPQVRRFVNRYLGEKAIVHEHQPYEEYMNQISRCDIFLNPFPFGNTNGIVDTVYSGLVGVCKTGREVHEHIDEGMFRRLNFPSWLIADDIEKYVDAALRLINEPEERRALANALSGPNALTRVIFTGRPKILGDKIWNIWQSRLASTVDVNAKERNIVA</sequence>
<dbReference type="Gene3D" id="3.40.50.2000">
    <property type="entry name" value="Glycogen Phosphorylase B"/>
    <property type="match status" value="1"/>
</dbReference>